<evidence type="ECO:0000313" key="13">
    <source>
        <dbReference type="EMBL" id="EXK27523.1"/>
    </source>
</evidence>
<feature type="transmembrane region" description="Helical" evidence="11">
    <location>
        <begin position="755"/>
        <end position="773"/>
    </location>
</feature>
<comment type="similarity">
    <text evidence="3">Belongs to the paxM FAD-dependent monooxygenase family.</text>
</comment>
<dbReference type="EMBL" id="JH659349">
    <property type="protein sequence ID" value="EXK27523.1"/>
    <property type="molecule type" value="Genomic_DNA"/>
</dbReference>
<evidence type="ECO:0000256" key="11">
    <source>
        <dbReference type="SAM" id="Phobius"/>
    </source>
</evidence>
<evidence type="ECO:0000256" key="6">
    <source>
        <dbReference type="ARBA" id="ARBA00022827"/>
    </source>
</evidence>
<accession>W9ZGY6</accession>
<evidence type="ECO:0000259" key="12">
    <source>
        <dbReference type="Pfam" id="PF01494"/>
    </source>
</evidence>
<keyword evidence="7 11" id="KW-1133">Transmembrane helix</keyword>
<dbReference type="GO" id="GO:0004497">
    <property type="term" value="F:monooxygenase activity"/>
    <property type="evidence" value="ECO:0007669"/>
    <property type="project" value="UniProtKB-KW"/>
</dbReference>
<dbReference type="PANTHER" id="PTHR47356:SF2">
    <property type="entry name" value="FAD-BINDING DOMAIN-CONTAINING PROTEIN-RELATED"/>
    <property type="match status" value="1"/>
</dbReference>
<dbReference type="Proteomes" id="UP000030703">
    <property type="component" value="Unassembled WGS sequence"/>
</dbReference>
<comment type="subcellular location">
    <subcellularLocation>
        <location evidence="2">Membrane</location>
    </subcellularLocation>
</comment>
<keyword evidence="8" id="KW-0560">Oxidoreductase</keyword>
<evidence type="ECO:0000256" key="4">
    <source>
        <dbReference type="ARBA" id="ARBA00022630"/>
    </source>
</evidence>
<organism evidence="13">
    <name type="scientific">Fusarium oxysporum f. sp. melonis 26406</name>
    <dbReference type="NCBI Taxonomy" id="1089452"/>
    <lineage>
        <taxon>Eukaryota</taxon>
        <taxon>Fungi</taxon>
        <taxon>Dikarya</taxon>
        <taxon>Ascomycota</taxon>
        <taxon>Pezizomycotina</taxon>
        <taxon>Sordariomycetes</taxon>
        <taxon>Hypocreomycetidae</taxon>
        <taxon>Hypocreales</taxon>
        <taxon>Nectriaceae</taxon>
        <taxon>Fusarium</taxon>
        <taxon>Fusarium oxysporum species complex</taxon>
    </lineage>
</organism>
<evidence type="ECO:0000256" key="9">
    <source>
        <dbReference type="ARBA" id="ARBA00023033"/>
    </source>
</evidence>
<evidence type="ECO:0000256" key="8">
    <source>
        <dbReference type="ARBA" id="ARBA00023002"/>
    </source>
</evidence>
<dbReference type="PANTHER" id="PTHR47356">
    <property type="entry name" value="FAD-DEPENDENT MONOOXYGENASE ASQG-RELATED"/>
    <property type="match status" value="1"/>
</dbReference>
<dbReference type="InterPro" id="IPR050562">
    <property type="entry name" value="FAD_mOase_fung"/>
</dbReference>
<feature type="transmembrane region" description="Helical" evidence="11">
    <location>
        <begin position="589"/>
        <end position="609"/>
    </location>
</feature>
<evidence type="ECO:0000256" key="10">
    <source>
        <dbReference type="ARBA" id="ARBA00023136"/>
    </source>
</evidence>
<sequence>MGQELRAASHLTQIAYLAHILTMPDQTGFRVMIAGGGVAGLTLANALEKAGIDYVLLERRDTIAPQVGASIGIGPNGCRILDQLGIYSTLFKRTEPIIWMADRDDQGRLVCPRSDVCRLGLARTGYDFLWGDRQILLQTLFENIQDKGKVLLNKNIVDIEHQSHGVIVRCDDNSSFKGDILAGADGVRSRTREELWKLAKPIQPELVRHDENDMSAEYRCLFGIASGVQLLEAGDFDIGYHSGRSTLTIAGKNGRVYYFVFERLKAVYQIGDIPHYSQTEAEKFAIQHRDMYIRPDIKFSDLWEKTISFRLVALEEAKFKIWTCGRIACLGDSIHKMTPNIAAGGNAAIESAAALANSIKAMVDKHGEGPPPVNEVKKCLNGYQNSRERRAASIVDISGKLTRLQALQGTLERVFFRLLLPRLGDFLQDMASNMFIGAPMLDYLPPPRASLGGTMPFNPTQGEDKKESKIERALVALPMLGLFYLARRVLDVNKSVPWLLQMLETGKVSANTDPVPIQQTFYNINWLDTLWVPINMFFMPILSGHDAVAQKQLVSFLTDYGVIISIWAIESNRRNNALTPAQLPSLFTLLGQVRGIGVLSPLYYILHYVSSPIENFKATDMRLTRMNHTLCILPVMIVTYYIPFYAMMFWPTPLGRQSWLFVWQMFPLWIAITTFILSNAFSDTIMHDRINAPKRDLPVIRFTIGTLVGLSACVWIWAWSTAPYGGAAIFFPSILPLATSDLTAFMREFLKFDEAFLFIATFIWLGCLFWDMKHAGMLQTNWLKISTYAACTVVMFGPGAAAGLGWLWREDIITNKRHKAAVTEVTATKWINARLAHKEGISQSK</sequence>
<reference evidence="13" key="2">
    <citation type="submission" date="2012-05" db="EMBL/GenBank/DDBJ databases">
        <title>Annotation of the Genome Sequence of Fusarium oxysporum f. sp. melonis 26406.</title>
        <authorList>
            <consortium name="The Broad Institute Genomics Platform"/>
            <person name="Ma L.-J."/>
            <person name="Corby-Kistler H."/>
            <person name="Broz K."/>
            <person name="Gale L.R."/>
            <person name="Jonkers W."/>
            <person name="O'Donnell K."/>
            <person name="Ploetz R."/>
            <person name="Steinberg C."/>
            <person name="Schwartz D.C."/>
            <person name="VanEtten H."/>
            <person name="Zhou S."/>
            <person name="Young S.K."/>
            <person name="Zeng Q."/>
            <person name="Gargeya S."/>
            <person name="Fitzgerald M."/>
            <person name="Abouelleil A."/>
            <person name="Alvarado L."/>
            <person name="Chapman S.B."/>
            <person name="Gainer-Dewar J."/>
            <person name="Goldberg J."/>
            <person name="Griggs A."/>
            <person name="Gujja S."/>
            <person name="Hansen M."/>
            <person name="Howarth C."/>
            <person name="Imamovic A."/>
            <person name="Ireland A."/>
            <person name="Larimer J."/>
            <person name="McCowan C."/>
            <person name="Murphy C."/>
            <person name="Pearson M."/>
            <person name="Poon T.W."/>
            <person name="Priest M."/>
            <person name="Roberts A."/>
            <person name="Saif S."/>
            <person name="Shea T."/>
            <person name="Sykes S."/>
            <person name="Wortman J."/>
            <person name="Nusbaum C."/>
            <person name="Birren B."/>
        </authorList>
    </citation>
    <scope>NUCLEOTIDE SEQUENCE</scope>
    <source>
        <strain evidence="13">26406</strain>
    </source>
</reference>
<dbReference type="OrthoDB" id="10029326at2759"/>
<evidence type="ECO:0000256" key="7">
    <source>
        <dbReference type="ARBA" id="ARBA00022989"/>
    </source>
</evidence>
<evidence type="ECO:0000256" key="3">
    <source>
        <dbReference type="ARBA" id="ARBA00007992"/>
    </source>
</evidence>
<dbReference type="InterPro" id="IPR036188">
    <property type="entry name" value="FAD/NAD-bd_sf"/>
</dbReference>
<evidence type="ECO:0000256" key="2">
    <source>
        <dbReference type="ARBA" id="ARBA00004370"/>
    </source>
</evidence>
<keyword evidence="9" id="KW-0503">Monooxygenase</keyword>
<dbReference type="Gene3D" id="3.50.50.60">
    <property type="entry name" value="FAD/NAD(P)-binding domain"/>
    <property type="match status" value="1"/>
</dbReference>
<dbReference type="VEuPathDB" id="FungiDB:FOMG_16068"/>
<keyword evidence="6" id="KW-0274">FAD</keyword>
<feature type="transmembrane region" description="Helical" evidence="11">
    <location>
        <begin position="630"/>
        <end position="648"/>
    </location>
</feature>
<dbReference type="InterPro" id="IPR002938">
    <property type="entry name" value="FAD-bd"/>
</dbReference>
<dbReference type="GO" id="GO:0071949">
    <property type="term" value="F:FAD binding"/>
    <property type="evidence" value="ECO:0007669"/>
    <property type="project" value="InterPro"/>
</dbReference>
<name>W9ZGY6_FUSOX</name>
<keyword evidence="4" id="KW-0285">Flavoprotein</keyword>
<keyword evidence="5 11" id="KW-0812">Transmembrane</keyword>
<evidence type="ECO:0000256" key="1">
    <source>
        <dbReference type="ARBA" id="ARBA00001974"/>
    </source>
</evidence>
<evidence type="ECO:0000256" key="5">
    <source>
        <dbReference type="ARBA" id="ARBA00022692"/>
    </source>
</evidence>
<feature type="transmembrane region" description="Helical" evidence="11">
    <location>
        <begin position="660"/>
        <end position="678"/>
    </location>
</feature>
<dbReference type="AlphaFoldDB" id="W9ZGY6"/>
<dbReference type="HOGENOM" id="CLU_009665_12_0_1"/>
<reference evidence="13" key="1">
    <citation type="submission" date="2012-04" db="EMBL/GenBank/DDBJ databases">
        <title>The Genome Sequence of Fusarium oxysporum melonis.</title>
        <authorList>
            <consortium name="The Broad Institute Genome Sequencing Platform"/>
            <person name="Ma L.-J."/>
            <person name="Gale L.R."/>
            <person name="Schwartz D.C."/>
            <person name="Zhou S."/>
            <person name="Corby-Kistler H."/>
            <person name="Young S.K."/>
            <person name="Zeng Q."/>
            <person name="Gargeya S."/>
            <person name="Fitzgerald M."/>
            <person name="Haas B."/>
            <person name="Abouelleil A."/>
            <person name="Alvarado L."/>
            <person name="Arachchi H.M."/>
            <person name="Berlin A."/>
            <person name="Brown A."/>
            <person name="Chapman S.B."/>
            <person name="Chen Z."/>
            <person name="Dunbar C."/>
            <person name="Freedman E."/>
            <person name="Gearin G."/>
            <person name="Goldberg J."/>
            <person name="Griggs A."/>
            <person name="Gujja S."/>
            <person name="Heiman D."/>
            <person name="Howarth C."/>
            <person name="Larson L."/>
            <person name="Lui A."/>
            <person name="MacDonald P.J.P."/>
            <person name="Montmayeur A."/>
            <person name="Murphy C."/>
            <person name="Neiman D."/>
            <person name="Pearson M."/>
            <person name="Priest M."/>
            <person name="Roberts A."/>
            <person name="Saif S."/>
            <person name="Shea T."/>
            <person name="Shenoy N."/>
            <person name="Sisk P."/>
            <person name="Stolte C."/>
            <person name="Sykes S."/>
            <person name="Wortman J."/>
            <person name="Nusbaum C."/>
            <person name="Birren B."/>
        </authorList>
    </citation>
    <scope>NUCLEOTIDE SEQUENCE</scope>
    <source>
        <strain evidence="13">26406</strain>
    </source>
</reference>
<keyword evidence="10 11" id="KW-0472">Membrane</keyword>
<dbReference type="GO" id="GO:0016020">
    <property type="term" value="C:membrane"/>
    <property type="evidence" value="ECO:0007669"/>
    <property type="project" value="UniProtKB-SubCell"/>
</dbReference>
<proteinExistence type="inferred from homology"/>
<feature type="domain" description="FAD-binding" evidence="12">
    <location>
        <begin position="305"/>
        <end position="396"/>
    </location>
</feature>
<gene>
    <name evidence="13" type="ORF">FOMG_16068</name>
</gene>
<feature type="domain" description="FAD-binding" evidence="12">
    <location>
        <begin position="30"/>
        <end position="195"/>
    </location>
</feature>
<comment type="cofactor">
    <cofactor evidence="1">
        <name>FAD</name>
        <dbReference type="ChEBI" id="CHEBI:57692"/>
    </cofactor>
</comment>
<feature type="transmembrane region" description="Helical" evidence="11">
    <location>
        <begin position="785"/>
        <end position="808"/>
    </location>
</feature>
<feature type="transmembrane region" description="Helical" evidence="11">
    <location>
        <begin position="699"/>
        <end position="718"/>
    </location>
</feature>
<protein>
    <recommendedName>
        <fullName evidence="12">FAD-binding domain-containing protein</fullName>
    </recommendedName>
</protein>
<dbReference type="PRINTS" id="PR00420">
    <property type="entry name" value="RNGMNOXGNASE"/>
</dbReference>
<dbReference type="SUPFAM" id="SSF51905">
    <property type="entry name" value="FAD/NAD(P)-binding domain"/>
    <property type="match status" value="1"/>
</dbReference>
<dbReference type="Pfam" id="PF01494">
    <property type="entry name" value="FAD_binding_3"/>
    <property type="match status" value="2"/>
</dbReference>
<feature type="transmembrane region" description="Helical" evidence="11">
    <location>
        <begin position="724"/>
        <end position="743"/>
    </location>
</feature>